<protein>
    <submittedName>
        <fullName evidence="2">6-phosphogluconate dehydrogenase, decarboxylating</fullName>
    </submittedName>
</protein>
<evidence type="ECO:0000313" key="2">
    <source>
        <dbReference type="WBParaSite" id="JU765_v2.g16722.t1"/>
    </source>
</evidence>
<evidence type="ECO:0000313" key="1">
    <source>
        <dbReference type="Proteomes" id="UP000887576"/>
    </source>
</evidence>
<dbReference type="Proteomes" id="UP000887576">
    <property type="component" value="Unplaced"/>
</dbReference>
<dbReference type="WBParaSite" id="JU765_v2.g16722.t1">
    <property type="protein sequence ID" value="JU765_v2.g16722.t1"/>
    <property type="gene ID" value="JU765_v2.g16722"/>
</dbReference>
<proteinExistence type="predicted"/>
<accession>A0AC34QIH2</accession>
<organism evidence="1 2">
    <name type="scientific">Panagrolaimus sp. JU765</name>
    <dbReference type="NCBI Taxonomy" id="591449"/>
    <lineage>
        <taxon>Eukaryota</taxon>
        <taxon>Metazoa</taxon>
        <taxon>Ecdysozoa</taxon>
        <taxon>Nematoda</taxon>
        <taxon>Chromadorea</taxon>
        <taxon>Rhabditida</taxon>
        <taxon>Tylenchina</taxon>
        <taxon>Panagrolaimomorpha</taxon>
        <taxon>Panagrolaimoidea</taxon>
        <taxon>Panagrolaimidae</taxon>
        <taxon>Panagrolaimus</taxon>
    </lineage>
</organism>
<reference evidence="2" key="1">
    <citation type="submission" date="2022-11" db="UniProtKB">
        <authorList>
            <consortium name="WormBaseParasite"/>
        </authorList>
    </citation>
    <scope>IDENTIFICATION</scope>
</reference>
<name>A0AC34QIH2_9BILA</name>
<sequence>MSEIKADIAVIGLAVMGQNLILNMNDHGFVVCAFNRTTSKVDDFLNNEAKGTKIIGAHSIEEMVKKLKKPRRIMLLVQAGTKIIGAHSIEEMVRKLKKPRRIMLLVQAGFAVQSMIDQIVPHLEAGDIIIDGGNSEYRDSNRRYDELKSKGILFVGCGVSGGEEGARYGPSLMPGGSPQAWPYLKDIFQSIAAKVMNEPCCEWVGEAGSGHYVKMVHNGIEYGDMQLIAEAYHLLHDGLNLTYDEMADTFLEWNKGELDSFLIEITANILKYRDENNESVVPKILDSAGQKGTGKWTGISALEYGQPVTLIAEAVFARCLSALKDQRIQASKILPGSNLPKPTILQDKKKFIEHIGRALYASKIVSYAQGFMLLAEASKTFNWNLNFGAIAMMWRGGCIIRSRFLARIKEAFDNNPKLLNLLLDDFFCQAVTEAQESWRTVVSVAVQIGIPTPTFSSALAFYDGYRSEILPANLIQAQRDYFGAHTYKLLADPTKTVHTNWTGHGGRVTSNAYQA</sequence>